<reference evidence="1" key="1">
    <citation type="submission" date="2014-05" db="EMBL/GenBank/DDBJ databases">
        <authorList>
            <person name="Chronopoulou M."/>
        </authorList>
    </citation>
    <scope>NUCLEOTIDE SEQUENCE</scope>
    <source>
        <tissue evidence="1">Whole organism</tissue>
    </source>
</reference>
<dbReference type="AlphaFoldDB" id="A0A0K2T0I1"/>
<accession>A0A0K2T0I1</accession>
<evidence type="ECO:0000313" key="1">
    <source>
        <dbReference type="EMBL" id="CDW18986.1"/>
    </source>
</evidence>
<dbReference type="EMBL" id="HACA01001625">
    <property type="protein sequence ID" value="CDW18986.1"/>
    <property type="molecule type" value="Transcribed_RNA"/>
</dbReference>
<organism evidence="1">
    <name type="scientific">Lepeophtheirus salmonis</name>
    <name type="common">Salmon louse</name>
    <name type="synonym">Caligus salmonis</name>
    <dbReference type="NCBI Taxonomy" id="72036"/>
    <lineage>
        <taxon>Eukaryota</taxon>
        <taxon>Metazoa</taxon>
        <taxon>Ecdysozoa</taxon>
        <taxon>Arthropoda</taxon>
        <taxon>Crustacea</taxon>
        <taxon>Multicrustacea</taxon>
        <taxon>Hexanauplia</taxon>
        <taxon>Copepoda</taxon>
        <taxon>Siphonostomatoida</taxon>
        <taxon>Caligidae</taxon>
        <taxon>Lepeophtheirus</taxon>
    </lineage>
</organism>
<sequence length="58" mass="6864">MTFVVFEYFMEGKDSPRSFHSISSNTRRKASVTYSIDPEKNMIFFFKMLSHSLNGYQK</sequence>
<name>A0A0K2T0I1_LEPSM</name>
<proteinExistence type="predicted"/>
<protein>
    <submittedName>
        <fullName evidence="1">Uncharacterized protein</fullName>
    </submittedName>
</protein>